<reference evidence="7 8" key="1">
    <citation type="journal article" date="2016" name="Nat. Commun.">
        <title>Thousands of microbial genomes shed light on interconnected biogeochemical processes in an aquifer system.</title>
        <authorList>
            <person name="Anantharaman K."/>
            <person name="Brown C.T."/>
            <person name="Hug L.A."/>
            <person name="Sharon I."/>
            <person name="Castelle C.J."/>
            <person name="Probst A.J."/>
            <person name="Thomas B.C."/>
            <person name="Singh A."/>
            <person name="Wilkins M.J."/>
            <person name="Karaoz U."/>
            <person name="Brodie E.L."/>
            <person name="Williams K.H."/>
            <person name="Hubbard S.S."/>
            <person name="Banfield J.F."/>
        </authorList>
    </citation>
    <scope>NUCLEOTIDE SEQUENCE [LARGE SCALE GENOMIC DNA]</scope>
</reference>
<dbReference type="GO" id="GO:0016020">
    <property type="term" value="C:membrane"/>
    <property type="evidence" value="ECO:0007669"/>
    <property type="project" value="UniProtKB-SubCell"/>
</dbReference>
<comment type="subcellular location">
    <subcellularLocation>
        <location evidence="1">Membrane</location>
        <topology evidence="1">Single-pass membrane protein</topology>
    </subcellularLocation>
</comment>
<protein>
    <recommendedName>
        <fullName evidence="9">Type II secretion system protein GspG C-terminal domain-containing protein</fullName>
    </recommendedName>
</protein>
<evidence type="ECO:0000256" key="4">
    <source>
        <dbReference type="ARBA" id="ARBA00022989"/>
    </source>
</evidence>
<accession>A0A1F6A8E0</accession>
<comment type="caution">
    <text evidence="7">The sequence shown here is derived from an EMBL/GenBank/DDBJ whole genome shotgun (WGS) entry which is preliminary data.</text>
</comment>
<dbReference type="PANTHER" id="PTHR30093:SF44">
    <property type="entry name" value="TYPE II SECRETION SYSTEM CORE PROTEIN G"/>
    <property type="match status" value="1"/>
</dbReference>
<dbReference type="InterPro" id="IPR045584">
    <property type="entry name" value="Pilin-like"/>
</dbReference>
<evidence type="ECO:0000256" key="1">
    <source>
        <dbReference type="ARBA" id="ARBA00004167"/>
    </source>
</evidence>
<evidence type="ECO:0000256" key="2">
    <source>
        <dbReference type="ARBA" id="ARBA00022481"/>
    </source>
</evidence>
<dbReference type="Pfam" id="PF07963">
    <property type="entry name" value="N_methyl"/>
    <property type="match status" value="1"/>
</dbReference>
<evidence type="ECO:0008006" key="9">
    <source>
        <dbReference type="Google" id="ProtNLM"/>
    </source>
</evidence>
<dbReference type="InterPro" id="IPR012902">
    <property type="entry name" value="N_methyl_site"/>
</dbReference>
<evidence type="ECO:0000256" key="3">
    <source>
        <dbReference type="ARBA" id="ARBA00022692"/>
    </source>
</evidence>
<name>A0A1F6A8E0_9BACT</name>
<dbReference type="SUPFAM" id="SSF54523">
    <property type="entry name" value="Pili subunits"/>
    <property type="match status" value="1"/>
</dbReference>
<dbReference type="GO" id="GO:0015628">
    <property type="term" value="P:protein secretion by the type II secretion system"/>
    <property type="evidence" value="ECO:0007669"/>
    <property type="project" value="InterPro"/>
</dbReference>
<keyword evidence="3 6" id="KW-0812">Transmembrane</keyword>
<feature type="transmembrane region" description="Helical" evidence="6">
    <location>
        <begin position="12"/>
        <end position="36"/>
    </location>
</feature>
<dbReference type="PANTHER" id="PTHR30093">
    <property type="entry name" value="GENERAL SECRETION PATHWAY PROTEIN G"/>
    <property type="match status" value="1"/>
</dbReference>
<proteinExistence type="predicted"/>
<dbReference type="Gene3D" id="3.30.700.10">
    <property type="entry name" value="Glycoprotein, Type 4 Pilin"/>
    <property type="match status" value="1"/>
</dbReference>
<dbReference type="NCBIfam" id="TIGR02532">
    <property type="entry name" value="IV_pilin_GFxxxE"/>
    <property type="match status" value="1"/>
</dbReference>
<sequence>MRNKLNKNGFTLVELLVVIGIITMMTALLFPNFMGARQRARDSQRKTDLKQIQGAIELYKLDQNPPAYPGVTFAESMCGKCWSAAGSFDVCPTGSSVYMNKFSCDPGTNANSPYLYSRDINDTLKYALTACLENLVDTDRDPTPVAACATPGFASYTVNEP</sequence>
<keyword evidence="4 6" id="KW-1133">Transmembrane helix</keyword>
<evidence type="ECO:0000256" key="6">
    <source>
        <dbReference type="SAM" id="Phobius"/>
    </source>
</evidence>
<dbReference type="AlphaFoldDB" id="A0A1F6A8E0"/>
<dbReference type="STRING" id="1798384.A3D03_03935"/>
<dbReference type="PRINTS" id="PR00813">
    <property type="entry name" value="BCTERIALGSPG"/>
</dbReference>
<dbReference type="Proteomes" id="UP000177092">
    <property type="component" value="Unassembled WGS sequence"/>
</dbReference>
<dbReference type="GO" id="GO:0015627">
    <property type="term" value="C:type II protein secretion system complex"/>
    <property type="evidence" value="ECO:0007669"/>
    <property type="project" value="InterPro"/>
</dbReference>
<dbReference type="InterPro" id="IPR000983">
    <property type="entry name" value="Bac_GSPG_pilin"/>
</dbReference>
<dbReference type="EMBL" id="MFJN01000034">
    <property type="protein sequence ID" value="OGG20803.1"/>
    <property type="molecule type" value="Genomic_DNA"/>
</dbReference>
<evidence type="ECO:0000256" key="5">
    <source>
        <dbReference type="ARBA" id="ARBA00023136"/>
    </source>
</evidence>
<evidence type="ECO:0000313" key="7">
    <source>
        <dbReference type="EMBL" id="OGG20803.1"/>
    </source>
</evidence>
<evidence type="ECO:0000313" key="8">
    <source>
        <dbReference type="Proteomes" id="UP000177092"/>
    </source>
</evidence>
<keyword evidence="5 6" id="KW-0472">Membrane</keyword>
<keyword evidence="2" id="KW-0488">Methylation</keyword>
<organism evidence="7 8">
    <name type="scientific">Candidatus Gottesmanbacteria bacterium RIFCSPHIGHO2_02_FULL_40_13</name>
    <dbReference type="NCBI Taxonomy" id="1798384"/>
    <lineage>
        <taxon>Bacteria</taxon>
        <taxon>Candidatus Gottesmaniibacteriota</taxon>
    </lineage>
</organism>
<gene>
    <name evidence="7" type="ORF">A3D03_03935</name>
</gene>